<dbReference type="GO" id="GO:0003678">
    <property type="term" value="F:DNA helicase activity"/>
    <property type="evidence" value="ECO:0007669"/>
    <property type="project" value="TreeGrafter"/>
</dbReference>
<keyword evidence="5 13" id="KW-0378">Hydrolase</keyword>
<dbReference type="PANTHER" id="PTHR47964">
    <property type="entry name" value="ATP-DEPENDENT DNA HELICASE HOMOLOG RECG, CHLOROPLASTIC"/>
    <property type="match status" value="1"/>
</dbReference>
<protein>
    <recommendedName>
        <fullName evidence="12 13">Transcription-repair-coupling factor</fullName>
        <shortName evidence="13">TRCF</shortName>
        <ecNumber evidence="13">3.6.4.-</ecNumber>
    </recommendedName>
</protein>
<dbReference type="Gene3D" id="3.90.1150.50">
    <property type="entry name" value="Transcription-repair-coupling factor, D7 domain"/>
    <property type="match status" value="1"/>
</dbReference>
<dbReference type="InterPro" id="IPR004576">
    <property type="entry name" value="Mfd"/>
</dbReference>
<feature type="domain" description="Helicase ATP-binding" evidence="14">
    <location>
        <begin position="616"/>
        <end position="777"/>
    </location>
</feature>
<keyword evidence="17" id="KW-1185">Reference proteome</keyword>
<keyword evidence="4 13" id="KW-0227">DNA damage</keyword>
<dbReference type="OrthoDB" id="9804325at2"/>
<dbReference type="Pfam" id="PF03461">
    <property type="entry name" value="TRCF"/>
    <property type="match status" value="1"/>
</dbReference>
<evidence type="ECO:0000259" key="14">
    <source>
        <dbReference type="PROSITE" id="PS51192"/>
    </source>
</evidence>
<dbReference type="Pfam" id="PF17757">
    <property type="entry name" value="UvrB_inter"/>
    <property type="match status" value="1"/>
</dbReference>
<dbReference type="CDD" id="cd17991">
    <property type="entry name" value="DEXHc_TRCF"/>
    <property type="match status" value="1"/>
</dbReference>
<evidence type="ECO:0000256" key="2">
    <source>
        <dbReference type="ARBA" id="ARBA00022490"/>
    </source>
</evidence>
<evidence type="ECO:0000256" key="3">
    <source>
        <dbReference type="ARBA" id="ARBA00022741"/>
    </source>
</evidence>
<evidence type="ECO:0000256" key="9">
    <source>
        <dbReference type="ARBA" id="ARBA00023204"/>
    </source>
</evidence>
<dbReference type="Gene3D" id="3.40.50.11180">
    <property type="match status" value="1"/>
</dbReference>
<evidence type="ECO:0000259" key="15">
    <source>
        <dbReference type="PROSITE" id="PS51194"/>
    </source>
</evidence>
<dbReference type="InterPro" id="IPR001650">
    <property type="entry name" value="Helicase_C-like"/>
</dbReference>
<evidence type="ECO:0000256" key="8">
    <source>
        <dbReference type="ARBA" id="ARBA00023125"/>
    </source>
</evidence>
<dbReference type="HAMAP" id="MF_00969">
    <property type="entry name" value="TRCF"/>
    <property type="match status" value="1"/>
</dbReference>
<dbReference type="PANTHER" id="PTHR47964:SF1">
    <property type="entry name" value="ATP-DEPENDENT DNA HELICASE HOMOLOG RECG, CHLOROPLASTIC"/>
    <property type="match status" value="1"/>
</dbReference>
<dbReference type="NCBIfam" id="TIGR00580">
    <property type="entry name" value="mfd"/>
    <property type="match status" value="1"/>
</dbReference>
<evidence type="ECO:0000313" key="16">
    <source>
        <dbReference type="EMBL" id="ACZ42262.1"/>
    </source>
</evidence>
<evidence type="ECO:0000256" key="13">
    <source>
        <dbReference type="HAMAP-Rule" id="MF_00969"/>
    </source>
</evidence>
<dbReference type="SUPFAM" id="SSF52540">
    <property type="entry name" value="P-loop containing nucleoside triphosphate hydrolases"/>
    <property type="match status" value="4"/>
</dbReference>
<keyword evidence="3 13" id="KW-0547">Nucleotide-binding</keyword>
<reference evidence="17" key="1">
    <citation type="journal article" date="2010" name="Stand. Genomic Sci.">
        <title>Complete genome sequence of 'Thermobaculum terrenum' type strain (YNP1).</title>
        <authorList>
            <person name="Kiss H."/>
            <person name="Cleland D."/>
            <person name="Lapidus A."/>
            <person name="Lucas S."/>
            <person name="Glavina Del Rio T."/>
            <person name="Nolan M."/>
            <person name="Tice H."/>
            <person name="Han C."/>
            <person name="Goodwin L."/>
            <person name="Pitluck S."/>
            <person name="Liolios K."/>
            <person name="Ivanova N."/>
            <person name="Mavromatis K."/>
            <person name="Ovchinnikova G."/>
            <person name="Pati A."/>
            <person name="Chen A."/>
            <person name="Palaniappan K."/>
            <person name="Land M."/>
            <person name="Hauser L."/>
            <person name="Chang Y."/>
            <person name="Jeffries C."/>
            <person name="Lu M."/>
            <person name="Brettin T."/>
            <person name="Detter J."/>
            <person name="Goker M."/>
            <person name="Tindall B."/>
            <person name="Beck B."/>
            <person name="McDermott T."/>
            <person name="Woyke T."/>
            <person name="Bristow J."/>
            <person name="Eisen J."/>
            <person name="Markowitz V."/>
            <person name="Hugenholtz P."/>
            <person name="Kyrpides N."/>
            <person name="Klenk H."/>
            <person name="Cheng J."/>
        </authorList>
    </citation>
    <scope>NUCLEOTIDE SEQUENCE [LARGE SCALE GENOMIC DNA]</scope>
    <source>
        <strain evidence="17">ATCC BAA-798 / YNP1</strain>
    </source>
</reference>
<dbReference type="SUPFAM" id="SSF143517">
    <property type="entry name" value="TRCF domain-like"/>
    <property type="match status" value="1"/>
</dbReference>
<dbReference type="KEGG" id="ttr:Tter_1355"/>
<evidence type="ECO:0000256" key="1">
    <source>
        <dbReference type="ARBA" id="ARBA00004496"/>
    </source>
</evidence>
<dbReference type="SMART" id="SM00490">
    <property type="entry name" value="HELICc"/>
    <property type="match status" value="1"/>
</dbReference>
<dbReference type="AlphaFoldDB" id="D1CBU7"/>
<sequence>MTTKPLIELLSKSNQIQHLKAQLSRGEKVCYLPSAVPSAYPALWATLFAEMHTDTLLIVPRPEEAQNVADSLSTYLWDPKRVLLWPAHDDLPYERIASPTQDSPFRRLSALERILRTDREPLLIVASVKSILEPTLARRYFEDHREFVKTGDAVDIIALANRVAELGYSPVASVEEVGQFSRRGGIFDIWTPSSDLPIRLELFGDEVESIRLFDPETQRSTREIESFSIISPYEIPVAEYESALERLQQIDLSNLRHEVTSSWKQSLEKLSAGDLPAIHSIIAPYFPSGLGNLLDYLSEGTIVFTDLPDRLALTASTLRSHIEGMRLEMEQSGDIPSNLLSPVFEWSYIEDRLKALPKIEPVNSAEGNLKFYPAPQIRSSTIDIVDNLRSWIDEGRTVFIVTRHHERIRHVAKEHNLPLALDEDVKQGQMFIVPGSIQDGWICDDINLVVLSDTELWGYREPRRARSPRKAPQRVFLADLQPGSYVVHVDHGVAKYVGNVMRGSSGAEREYLVLEYAGGDRLYVPVDQIDRISPYIGGGEPALSRLGTADWARTKRRAKKAADQLAKELLQLYAAREIAKGHSFSPDNELHKEFESAFPYVETDDQLAAIEDVKADMESPKPMDRLICGDVGYGKTEVALRAAFKAVADGKQVAVLVPTTVLALQHYETFRSRFNPFGIRVEMLSRLRTKKERDQVLEDLQKGNVDIVIGTHTILQKNVVFKDLGLVIVDEEQRFGVKHKETLKQIRTQVDVLTLTATPIPRTLQMALSGVRDMSVIETAPEDRLPVYTYIVPKNDSIIRDSIIRELERGGQVFYVHNRVQDIYKVAHKLQEMVPEARITVAHGQMPEQQLEQVMLDFMHHHYDVLVCTTIIESGLDIPNANTLIVDDATHMGLAQLYQLRGRVGRSSNRAYAYLMYRPDARMTEDAQKRLEAISEATQLGAGFRVAMKDLEIRGAGNFLGPEQSGHVYAIGLELYTQMIERAVQELRTGQPISEPPAVTIDLPIPALIPEHYVSDRDTRIRLYRRLASTSTARELRSMESEMRDRFGPLPEEAINLIKLIDLKIVAAKAGVTAIRAADNEVIIKTDNPPPAERLAHWRGVRVVPGQVRVEISGKPDRWLTRLRSVLLQMSYTPEEYQSTGLEDRMVSGR</sequence>
<proteinExistence type="inferred from homology"/>
<comment type="function">
    <text evidence="13">Couples transcription and DNA repair by recognizing RNA polymerase (RNAP) stalled at DNA lesions. Mediates ATP-dependent release of RNAP and its truncated transcript from the DNA, and recruitment of nucleotide excision repair machinery to the damaged site.</text>
</comment>
<dbReference type="GO" id="GO:0006355">
    <property type="term" value="P:regulation of DNA-templated transcription"/>
    <property type="evidence" value="ECO:0007669"/>
    <property type="project" value="UniProtKB-UniRule"/>
</dbReference>
<evidence type="ECO:0000256" key="11">
    <source>
        <dbReference type="ARBA" id="ARBA00061399"/>
    </source>
</evidence>
<evidence type="ECO:0000313" key="17">
    <source>
        <dbReference type="Proteomes" id="UP000000323"/>
    </source>
</evidence>
<dbReference type="InterPro" id="IPR011545">
    <property type="entry name" value="DEAD/DEAH_box_helicase_dom"/>
</dbReference>
<dbReference type="Pfam" id="PF00271">
    <property type="entry name" value="Helicase_C"/>
    <property type="match status" value="1"/>
</dbReference>
<dbReference type="InterPro" id="IPR036101">
    <property type="entry name" value="CarD-like/TRCF_RID_sf"/>
</dbReference>
<dbReference type="HOGENOM" id="CLU_005122_1_3_0"/>
<comment type="similarity">
    <text evidence="10 13">In the N-terminal section; belongs to the UvrB family.</text>
</comment>
<dbReference type="SMART" id="SM01058">
    <property type="entry name" value="CarD_TRCF"/>
    <property type="match status" value="1"/>
</dbReference>
<evidence type="ECO:0000256" key="10">
    <source>
        <dbReference type="ARBA" id="ARBA00061104"/>
    </source>
</evidence>
<dbReference type="PROSITE" id="PS51192">
    <property type="entry name" value="HELICASE_ATP_BIND_1"/>
    <property type="match status" value="1"/>
</dbReference>
<keyword evidence="8 13" id="KW-0238">DNA-binding</keyword>
<keyword evidence="6" id="KW-0347">Helicase</keyword>
<dbReference type="RefSeq" id="WP_012875297.1">
    <property type="nucleotide sequence ID" value="NC_013525.1"/>
</dbReference>
<keyword evidence="9 13" id="KW-0234">DNA repair</keyword>
<evidence type="ECO:0000256" key="7">
    <source>
        <dbReference type="ARBA" id="ARBA00022840"/>
    </source>
</evidence>
<dbReference type="GO" id="GO:0005524">
    <property type="term" value="F:ATP binding"/>
    <property type="evidence" value="ECO:0007669"/>
    <property type="project" value="UniProtKB-UniRule"/>
</dbReference>
<dbReference type="Gene3D" id="3.30.2060.10">
    <property type="entry name" value="Penicillin-binding protein 1b domain"/>
    <property type="match status" value="1"/>
</dbReference>
<dbReference type="InterPro" id="IPR047112">
    <property type="entry name" value="RecG/Mfd"/>
</dbReference>
<dbReference type="InterPro" id="IPR005118">
    <property type="entry name" value="TRCF_C"/>
</dbReference>
<dbReference type="InterPro" id="IPR003711">
    <property type="entry name" value="CarD-like/TRCF_RID"/>
</dbReference>
<dbReference type="PROSITE" id="PS51194">
    <property type="entry name" value="HELICASE_CTER"/>
    <property type="match status" value="1"/>
</dbReference>
<evidence type="ECO:0000256" key="6">
    <source>
        <dbReference type="ARBA" id="ARBA00022806"/>
    </source>
</evidence>
<dbReference type="InterPro" id="IPR027417">
    <property type="entry name" value="P-loop_NTPase"/>
</dbReference>
<gene>
    <name evidence="13" type="primary">mfd</name>
    <name evidence="16" type="ordered locus">Tter_1355</name>
</gene>
<dbReference type="GO" id="GO:0016787">
    <property type="term" value="F:hydrolase activity"/>
    <property type="evidence" value="ECO:0007669"/>
    <property type="project" value="UniProtKB-KW"/>
</dbReference>
<dbReference type="InterPro" id="IPR014001">
    <property type="entry name" value="Helicase_ATP-bd"/>
</dbReference>
<dbReference type="InterPro" id="IPR041471">
    <property type="entry name" value="UvrB_inter"/>
</dbReference>
<keyword evidence="7 13" id="KW-0067">ATP-binding</keyword>
<organism evidence="16 17">
    <name type="scientific">Thermobaculum terrenum (strain ATCC BAA-798 / CCMEE 7001 / YNP1)</name>
    <dbReference type="NCBI Taxonomy" id="525904"/>
    <lineage>
        <taxon>Bacteria</taxon>
        <taxon>Bacillati</taxon>
        <taxon>Chloroflexota</taxon>
        <taxon>Chloroflexia</taxon>
        <taxon>Candidatus Thermobaculales</taxon>
        <taxon>Candidatus Thermobaculaceae</taxon>
        <taxon>Thermobaculum</taxon>
    </lineage>
</organism>
<evidence type="ECO:0000256" key="12">
    <source>
        <dbReference type="ARBA" id="ARBA00070128"/>
    </source>
</evidence>
<accession>D1CBU7</accession>
<dbReference type="GO" id="GO:0000716">
    <property type="term" value="P:transcription-coupled nucleotide-excision repair, DNA damage recognition"/>
    <property type="evidence" value="ECO:0007669"/>
    <property type="project" value="UniProtKB-UniRule"/>
</dbReference>
<dbReference type="Pfam" id="PF00270">
    <property type="entry name" value="DEAD"/>
    <property type="match status" value="1"/>
</dbReference>
<dbReference type="GO" id="GO:0005737">
    <property type="term" value="C:cytoplasm"/>
    <property type="evidence" value="ECO:0007669"/>
    <property type="project" value="UniProtKB-SubCell"/>
</dbReference>
<comment type="subcellular location">
    <subcellularLocation>
        <location evidence="1 13">Cytoplasm</location>
    </subcellularLocation>
</comment>
<dbReference type="SUPFAM" id="SSF141259">
    <property type="entry name" value="CarD-like"/>
    <property type="match status" value="1"/>
</dbReference>
<feature type="domain" description="Helicase C-terminal" evidence="15">
    <location>
        <begin position="798"/>
        <end position="952"/>
    </location>
</feature>
<dbReference type="Gene3D" id="3.40.50.300">
    <property type="entry name" value="P-loop containing nucleotide triphosphate hydrolases"/>
    <property type="match status" value="2"/>
</dbReference>
<dbReference type="SMART" id="SM00982">
    <property type="entry name" value="TRCF"/>
    <property type="match status" value="1"/>
</dbReference>
<name>D1CBU7_THET1</name>
<dbReference type="SMART" id="SM00487">
    <property type="entry name" value="DEXDc"/>
    <property type="match status" value="1"/>
</dbReference>
<evidence type="ECO:0000256" key="5">
    <source>
        <dbReference type="ARBA" id="ARBA00022801"/>
    </source>
</evidence>
<dbReference type="FunFam" id="3.40.50.300:FF:000546">
    <property type="entry name" value="Transcription-repair-coupling factor"/>
    <property type="match status" value="1"/>
</dbReference>
<comment type="similarity">
    <text evidence="11 13">In the C-terminal section; belongs to the helicase family. RecG subfamily.</text>
</comment>
<dbReference type="Pfam" id="PF02559">
    <property type="entry name" value="CarD_TRCF_RID"/>
    <property type="match status" value="1"/>
</dbReference>
<dbReference type="STRING" id="525904.Tter_1355"/>
<dbReference type="Gene3D" id="2.40.10.170">
    <property type="match status" value="1"/>
</dbReference>
<dbReference type="eggNOG" id="COG1197">
    <property type="taxonomic scope" value="Bacteria"/>
</dbReference>
<dbReference type="InterPro" id="IPR037235">
    <property type="entry name" value="TRCF-like_C_D7"/>
</dbReference>
<evidence type="ECO:0000256" key="4">
    <source>
        <dbReference type="ARBA" id="ARBA00022763"/>
    </source>
</evidence>
<dbReference type="Proteomes" id="UP000000323">
    <property type="component" value="Chromosome 1"/>
</dbReference>
<dbReference type="GO" id="GO:0003684">
    <property type="term" value="F:damaged DNA binding"/>
    <property type="evidence" value="ECO:0007669"/>
    <property type="project" value="InterPro"/>
</dbReference>
<dbReference type="EMBL" id="CP001825">
    <property type="protein sequence ID" value="ACZ42262.1"/>
    <property type="molecule type" value="Genomic_DNA"/>
</dbReference>
<dbReference type="EC" id="3.6.4.-" evidence="13"/>
<keyword evidence="2 13" id="KW-0963">Cytoplasm</keyword>